<keyword evidence="2 5" id="KW-0812">Transmembrane</keyword>
<evidence type="ECO:0000313" key="7">
    <source>
        <dbReference type="EMBL" id="SEB92396.1"/>
    </source>
</evidence>
<sequence length="110" mass="11614">MEETERDPGLQPQRTALAWRRTLLSLLVVDFFILRSWLFPRADGSGPVTVVNGVAVAAAAVATVVVCAFAVLRVRHLRDGEGAPRALAIAGTSAAVCLLACCAVAVMLVR</sequence>
<dbReference type="AlphaFoldDB" id="A0A1H4NAV8"/>
<feature type="domain" description="DUF202" evidence="6">
    <location>
        <begin position="7"/>
        <end position="75"/>
    </location>
</feature>
<feature type="transmembrane region" description="Helical" evidence="5">
    <location>
        <begin position="50"/>
        <end position="74"/>
    </location>
</feature>
<evidence type="ECO:0000256" key="3">
    <source>
        <dbReference type="ARBA" id="ARBA00022989"/>
    </source>
</evidence>
<evidence type="ECO:0000256" key="5">
    <source>
        <dbReference type="SAM" id="Phobius"/>
    </source>
</evidence>
<proteinExistence type="predicted"/>
<dbReference type="RefSeq" id="WP_066210879.1">
    <property type="nucleotide sequence ID" value="NZ_FNSN01000003.1"/>
</dbReference>
<dbReference type="STRING" id="156980.SAMN04489745_1609"/>
<dbReference type="InterPro" id="IPR003807">
    <property type="entry name" value="DUF202"/>
</dbReference>
<evidence type="ECO:0000256" key="1">
    <source>
        <dbReference type="ARBA" id="ARBA00004127"/>
    </source>
</evidence>
<name>A0A1H4NAV8_9MICC</name>
<organism evidence="7 8">
    <name type="scientific">Arthrobacter woluwensis</name>
    <dbReference type="NCBI Taxonomy" id="156980"/>
    <lineage>
        <taxon>Bacteria</taxon>
        <taxon>Bacillati</taxon>
        <taxon>Actinomycetota</taxon>
        <taxon>Actinomycetes</taxon>
        <taxon>Micrococcales</taxon>
        <taxon>Micrococcaceae</taxon>
        <taxon>Arthrobacter</taxon>
    </lineage>
</organism>
<keyword evidence="3 5" id="KW-1133">Transmembrane helix</keyword>
<accession>A0A1H4NAV8</accession>
<gene>
    <name evidence="7" type="ORF">SAMN04489745_1609</name>
</gene>
<feature type="transmembrane region" description="Helical" evidence="5">
    <location>
        <begin position="86"/>
        <end position="109"/>
    </location>
</feature>
<keyword evidence="8" id="KW-1185">Reference proteome</keyword>
<evidence type="ECO:0000256" key="4">
    <source>
        <dbReference type="ARBA" id="ARBA00023136"/>
    </source>
</evidence>
<evidence type="ECO:0000259" key="6">
    <source>
        <dbReference type="Pfam" id="PF02656"/>
    </source>
</evidence>
<dbReference type="OrthoDB" id="3701077at2"/>
<dbReference type="Pfam" id="PF02656">
    <property type="entry name" value="DUF202"/>
    <property type="match status" value="1"/>
</dbReference>
<feature type="transmembrane region" description="Helical" evidence="5">
    <location>
        <begin position="21"/>
        <end position="38"/>
    </location>
</feature>
<comment type="subcellular location">
    <subcellularLocation>
        <location evidence="1">Endomembrane system</location>
        <topology evidence="1">Multi-pass membrane protein</topology>
    </subcellularLocation>
</comment>
<dbReference type="EMBL" id="FNSN01000003">
    <property type="protein sequence ID" value="SEB92396.1"/>
    <property type="molecule type" value="Genomic_DNA"/>
</dbReference>
<evidence type="ECO:0000313" key="8">
    <source>
        <dbReference type="Proteomes" id="UP000182652"/>
    </source>
</evidence>
<dbReference type="Proteomes" id="UP000182652">
    <property type="component" value="Unassembled WGS sequence"/>
</dbReference>
<reference evidence="7 8" key="1">
    <citation type="submission" date="2016-10" db="EMBL/GenBank/DDBJ databases">
        <authorList>
            <person name="de Groot N.N."/>
        </authorList>
    </citation>
    <scope>NUCLEOTIDE SEQUENCE [LARGE SCALE GENOMIC DNA]</scope>
    <source>
        <strain evidence="7 8">DSM 10495</strain>
    </source>
</reference>
<keyword evidence="4 5" id="KW-0472">Membrane</keyword>
<protein>
    <recommendedName>
        <fullName evidence="6">DUF202 domain-containing protein</fullName>
    </recommendedName>
</protein>
<evidence type="ECO:0000256" key="2">
    <source>
        <dbReference type="ARBA" id="ARBA00022692"/>
    </source>
</evidence>
<dbReference type="GO" id="GO:0012505">
    <property type="term" value="C:endomembrane system"/>
    <property type="evidence" value="ECO:0007669"/>
    <property type="project" value="UniProtKB-SubCell"/>
</dbReference>